<dbReference type="Proteomes" id="UP000319160">
    <property type="component" value="Unassembled WGS sequence"/>
</dbReference>
<name>A0A553IB71_9PEZI</name>
<dbReference type="Pfam" id="PF12796">
    <property type="entry name" value="Ank_2"/>
    <property type="match status" value="2"/>
</dbReference>
<dbReference type="PROSITE" id="PS50297">
    <property type="entry name" value="ANK_REP_REGION"/>
    <property type="match status" value="2"/>
</dbReference>
<dbReference type="EMBL" id="VFLP01000006">
    <property type="protein sequence ID" value="TRX97443.1"/>
    <property type="molecule type" value="Genomic_DNA"/>
</dbReference>
<evidence type="ECO:0000259" key="4">
    <source>
        <dbReference type="Pfam" id="PF24883"/>
    </source>
</evidence>
<evidence type="ECO:0000259" key="3">
    <source>
        <dbReference type="Pfam" id="PF22939"/>
    </source>
</evidence>
<dbReference type="Pfam" id="PF22939">
    <property type="entry name" value="WHD_GPIID"/>
    <property type="match status" value="1"/>
</dbReference>
<evidence type="ECO:0000256" key="2">
    <source>
        <dbReference type="PROSITE-ProRule" id="PRU00023"/>
    </source>
</evidence>
<dbReference type="PROSITE" id="PS50088">
    <property type="entry name" value="ANK_REPEAT"/>
    <property type="match status" value="2"/>
</dbReference>
<organism evidence="5 6">
    <name type="scientific">Xylaria flabelliformis</name>
    <dbReference type="NCBI Taxonomy" id="2512241"/>
    <lineage>
        <taxon>Eukaryota</taxon>
        <taxon>Fungi</taxon>
        <taxon>Dikarya</taxon>
        <taxon>Ascomycota</taxon>
        <taxon>Pezizomycotina</taxon>
        <taxon>Sordariomycetes</taxon>
        <taxon>Xylariomycetidae</taxon>
        <taxon>Xylariales</taxon>
        <taxon>Xylariaceae</taxon>
        <taxon>Xylaria</taxon>
    </lineage>
</organism>
<sequence>MRIFISPRSGSLWNIRRRLTALHLLNSCLQAGVLVHFRSYPSMKTFSALHTHVHGCDIMAEVVGAVASVLQLVSTTAKLVQYCTDVAHAPAEADELVVECSALTPLLLRLKRDTKLQNEQAAKPLIKPINDLKKRIDDLADRLSPESRLRRLSRDVLWPLLKKEMREIMERITQLTSLINSWMTLEVKELANSIKQDTVVLPEMVKTIQKTLSMTVQNERRQTRELLDTMVRFFSPFSFSEKQSEIFGQRQPGTGQWFIDSPTFQDWIRSPGATLWCPGAPGSGKTFIASIVVDYLQGLVKEERETGLTYVYCDFRRRIQEPTALLANIWTQLILQRDLSKTEVEHLEEDLYARRVKLSAAQINGLVEKEFTDGKFQRMFVVIDALDECNETQREALLDHVSRLYPWANVLITSRVMGSDLERFTDVRVLRVISADVDMQAYIRTRITNSRKLAENVKRRKDLESEIVRVVSERAQGLFLLCKLHMDSLALESTPKAVRKVLENIPIGDTAMKETYDNAVQRIESQHQSNREWAIRTIQWICFAMRPLTSTELTHALAVDQDDTELSEDNIVSTDLLIEYCGGLVVIEPESKIVRFVHFTTQEYFEAEKNTPLFAGTDGSIALTCITFLIFDDPFLNDEATLPEIKDVQNATPFLEYATTYFGKHYHKMLSCPDSVDTELAQDISDAMVKFFSSPVRVHRAAVSALYTVLGRWQVWPGGHHPVGNLDVSAIDLGAFYGVLMPNDIDTGDTLDSGDIPLTIQWFKRHTQKLTGENRQFFGNALHWAALGDSVESMELLFQDSSLNLDTQETNTWAVTPAHISAVFGSVGTLQILLEHSELDVTSRVGDNLNWTGTILHLAIRSVGSISVVEKIALIDVIVEKDVDGKLISGYDIYWANPLILAVKESEYPVFQRVLSYFDAVAGDSIWKDRLTADRFSKTPLHWAVMDPSFGHKNKTVATDSGPLLKLKALLDHPLAWQLMWMRDNKADVPFEEAVRQSNIHAVKYMITKAVEHQWPMFDQLLMSGLYLAVEVAHSTVVELLLSKVGSELLARPDQDTTVLHHAASGTSHGAMKFLLQRLENFNLHNIQDRQRMTPLHVAALSGNLDAVEALLELSSIKIDARDKDEDTPLHLAALNDIGDVCSKLLSAGSDYSLENARGLTPLAVALERRSSNALQAMMGSYKPEKLCDKLDDATTSWLEDQPWGKPLLCDNEVNSQSLQHWPQCDGDIIKAALCLQKKFQSVSQTNKNSPLMTRQLHGDLSAYILDLAGYWIRTTSTRIGINKRQVLRQWHHPNLPFIISKPVRGRIPSPVRKVVFTIVSHDQGYSDNPGLGSWTWFVAEVAQAASFGEAVRDNIAGVLPSQGPIEICRNQTASRHWCTHKIVWDVGYCEAGETEAAWVRSLRPENVILVKPMVIFPGWENWVRRVTIDVYTSCLQYSEEE</sequence>
<gene>
    <name evidence="5" type="ORF">FHL15_001721</name>
</gene>
<protein>
    <submittedName>
        <fullName evidence="5">Uncharacterized protein</fullName>
    </submittedName>
</protein>
<dbReference type="SUPFAM" id="SSF52540">
    <property type="entry name" value="P-loop containing nucleoside triphosphate hydrolases"/>
    <property type="match status" value="1"/>
</dbReference>
<accession>A0A553IB71</accession>
<comment type="caution">
    <text evidence="5">The sequence shown here is derived from an EMBL/GenBank/DDBJ whole genome shotgun (WGS) entry which is preliminary data.</text>
</comment>
<dbReference type="SMART" id="SM00248">
    <property type="entry name" value="ANK"/>
    <property type="match status" value="10"/>
</dbReference>
<evidence type="ECO:0000313" key="6">
    <source>
        <dbReference type="Proteomes" id="UP000319160"/>
    </source>
</evidence>
<proteinExistence type="predicted"/>
<dbReference type="InterPro" id="IPR027417">
    <property type="entry name" value="P-loop_NTPase"/>
</dbReference>
<reference evidence="6" key="1">
    <citation type="submission" date="2019-06" db="EMBL/GenBank/DDBJ databases">
        <title>Draft genome sequence of the griseofulvin-producing fungus Xylaria cubensis strain G536.</title>
        <authorList>
            <person name="Mead M.E."/>
            <person name="Raja H.A."/>
            <person name="Steenwyk J.L."/>
            <person name="Knowles S.L."/>
            <person name="Oberlies N.H."/>
            <person name="Rokas A."/>
        </authorList>
    </citation>
    <scope>NUCLEOTIDE SEQUENCE [LARGE SCALE GENOMIC DNA]</scope>
    <source>
        <strain evidence="6">G536</strain>
    </source>
</reference>
<feature type="repeat" description="ANK" evidence="2">
    <location>
        <begin position="1091"/>
        <end position="1113"/>
    </location>
</feature>
<dbReference type="InterPro" id="IPR054471">
    <property type="entry name" value="GPIID_WHD"/>
</dbReference>
<dbReference type="Gene3D" id="1.25.40.20">
    <property type="entry name" value="Ankyrin repeat-containing domain"/>
    <property type="match status" value="1"/>
</dbReference>
<dbReference type="OrthoDB" id="195446at2759"/>
<feature type="domain" description="GPI inositol-deacylase winged helix" evidence="3">
    <location>
        <begin position="530"/>
        <end position="610"/>
    </location>
</feature>
<feature type="domain" description="Nephrocystin 3-like N-terminal" evidence="4">
    <location>
        <begin position="253"/>
        <end position="415"/>
    </location>
</feature>
<evidence type="ECO:0000313" key="5">
    <source>
        <dbReference type="EMBL" id="TRX97443.1"/>
    </source>
</evidence>
<feature type="repeat" description="ANK" evidence="2">
    <location>
        <begin position="1125"/>
        <end position="1157"/>
    </location>
</feature>
<evidence type="ECO:0000256" key="1">
    <source>
        <dbReference type="ARBA" id="ARBA00022737"/>
    </source>
</evidence>
<dbReference type="InterPro" id="IPR002110">
    <property type="entry name" value="Ankyrin_rpt"/>
</dbReference>
<dbReference type="InterPro" id="IPR036770">
    <property type="entry name" value="Ankyrin_rpt-contain_sf"/>
</dbReference>
<dbReference type="PANTHER" id="PTHR10039:SF15">
    <property type="entry name" value="NACHT DOMAIN-CONTAINING PROTEIN"/>
    <property type="match status" value="1"/>
</dbReference>
<dbReference type="STRING" id="2512241.A0A553IB71"/>
<dbReference type="SUPFAM" id="SSF48403">
    <property type="entry name" value="Ankyrin repeat"/>
    <property type="match status" value="1"/>
</dbReference>
<dbReference type="Pfam" id="PF24883">
    <property type="entry name" value="NPHP3_N"/>
    <property type="match status" value="1"/>
</dbReference>
<keyword evidence="2" id="KW-0040">ANK repeat</keyword>
<dbReference type="Gene3D" id="3.40.50.300">
    <property type="entry name" value="P-loop containing nucleotide triphosphate hydrolases"/>
    <property type="match status" value="1"/>
</dbReference>
<keyword evidence="1" id="KW-0677">Repeat</keyword>
<dbReference type="InterPro" id="IPR056884">
    <property type="entry name" value="NPHP3-like_N"/>
</dbReference>
<dbReference type="PANTHER" id="PTHR10039">
    <property type="entry name" value="AMELOGENIN"/>
    <property type="match status" value="1"/>
</dbReference>
<keyword evidence="6" id="KW-1185">Reference proteome</keyword>